<accession>A0A409XY00</accession>
<evidence type="ECO:0000313" key="2">
    <source>
        <dbReference type="Proteomes" id="UP000284706"/>
    </source>
</evidence>
<keyword evidence="2" id="KW-1185">Reference proteome</keyword>
<dbReference type="EMBL" id="NHYE01001421">
    <property type="protein sequence ID" value="PPQ95616.1"/>
    <property type="molecule type" value="Genomic_DNA"/>
</dbReference>
<proteinExistence type="predicted"/>
<dbReference type="InParanoid" id="A0A409XY00"/>
<dbReference type="Proteomes" id="UP000284706">
    <property type="component" value="Unassembled WGS sequence"/>
</dbReference>
<sequence length="502" mass="56573">MEAADSRNGTCSSDYKTQADKVTIQACHRNGQREVFDSLPVELVSMVFTHSVHPISEINRTSSSPLTLGKICRRWRRIAWSTPALWTYLRMYPRQATSETHVDLAQEWLARSGTLPLSIHYAARYDGYQYFEHELLPIGVRMLEVLSAYSDRWFDLTLDLPSSLLARLRSTPCTAPLLHNLSLTGTQDDDDERQRQLVSVLSNCSPRIVKTSYLQVKLDWKFVTDLTMSLVDVAEISHIFRSATSLVGCTLEQVWYYGTEPSTVQHALAVCPLLENLLIEFADERSQVDFCRTVSLPGLKHLAIRSGFGVIEFATWPLLTFLTQSSCALRSLVIDESEHEPDCLIRLAPFLSSLAELHLYFNSSFPYQLMHMDSNTIHHVLANQSPANPLHGTSPCSELLLPSLQIFSWDGRAPYPWETIPGLLRPVCQNGVSHLRPLKSVKIRCVQAQAGSCPYISTETIQRLMDFEDVRFDFTVDSLSDGQQGVDWWKASLESSEGGLTA</sequence>
<reference evidence="1 2" key="1">
    <citation type="journal article" date="2018" name="Evol. Lett.">
        <title>Horizontal gene cluster transfer increased hallucinogenic mushroom diversity.</title>
        <authorList>
            <person name="Reynolds H.T."/>
            <person name="Vijayakumar V."/>
            <person name="Gluck-Thaler E."/>
            <person name="Korotkin H.B."/>
            <person name="Matheny P.B."/>
            <person name="Slot J.C."/>
        </authorList>
    </citation>
    <scope>NUCLEOTIDE SEQUENCE [LARGE SCALE GENOMIC DNA]</scope>
    <source>
        <strain evidence="1 2">SRW20</strain>
    </source>
</reference>
<dbReference type="Gene3D" id="1.20.1280.50">
    <property type="match status" value="1"/>
</dbReference>
<gene>
    <name evidence="1" type="ORF">CVT26_008643</name>
</gene>
<organism evidence="1 2">
    <name type="scientific">Gymnopilus dilepis</name>
    <dbReference type="NCBI Taxonomy" id="231916"/>
    <lineage>
        <taxon>Eukaryota</taxon>
        <taxon>Fungi</taxon>
        <taxon>Dikarya</taxon>
        <taxon>Basidiomycota</taxon>
        <taxon>Agaricomycotina</taxon>
        <taxon>Agaricomycetes</taxon>
        <taxon>Agaricomycetidae</taxon>
        <taxon>Agaricales</taxon>
        <taxon>Agaricineae</taxon>
        <taxon>Hymenogastraceae</taxon>
        <taxon>Gymnopilus</taxon>
    </lineage>
</organism>
<dbReference type="OrthoDB" id="2423701at2759"/>
<name>A0A409XY00_9AGAR</name>
<evidence type="ECO:0000313" key="1">
    <source>
        <dbReference type="EMBL" id="PPQ95616.1"/>
    </source>
</evidence>
<protein>
    <submittedName>
        <fullName evidence="1">Uncharacterized protein</fullName>
    </submittedName>
</protein>
<dbReference type="AlphaFoldDB" id="A0A409XY00"/>
<comment type="caution">
    <text evidence="1">The sequence shown here is derived from an EMBL/GenBank/DDBJ whole genome shotgun (WGS) entry which is preliminary data.</text>
</comment>